<protein>
    <submittedName>
        <fullName evidence="1">Uncharacterized protein</fullName>
    </submittedName>
</protein>
<dbReference type="InterPro" id="IPR023696">
    <property type="entry name" value="Ureohydrolase_dom_sf"/>
</dbReference>
<dbReference type="SUPFAM" id="SSF52768">
    <property type="entry name" value="Arginase/deacetylase"/>
    <property type="match status" value="1"/>
</dbReference>
<name>A0A3R6MH26_9BACT</name>
<evidence type="ECO:0000313" key="2">
    <source>
        <dbReference type="Proteomes" id="UP000286598"/>
    </source>
</evidence>
<organism evidence="1 2">
    <name type="scientific">Leyella stercorea</name>
    <dbReference type="NCBI Taxonomy" id="363265"/>
    <lineage>
        <taxon>Bacteria</taxon>
        <taxon>Pseudomonadati</taxon>
        <taxon>Bacteroidota</taxon>
        <taxon>Bacteroidia</taxon>
        <taxon>Bacteroidales</taxon>
        <taxon>Prevotellaceae</taxon>
        <taxon>Leyella</taxon>
    </lineage>
</organism>
<accession>A0A3R6MH26</accession>
<keyword evidence="2" id="KW-1185">Reference proteome</keyword>
<dbReference type="EMBL" id="QRNO01000094">
    <property type="protein sequence ID" value="RHK47309.1"/>
    <property type="molecule type" value="Genomic_DNA"/>
</dbReference>
<dbReference type="Gene3D" id="3.40.800.10">
    <property type="entry name" value="Ureohydrolase domain"/>
    <property type="match status" value="1"/>
</dbReference>
<evidence type="ECO:0000313" key="1">
    <source>
        <dbReference type="EMBL" id="RHK47309.1"/>
    </source>
</evidence>
<reference evidence="1 2" key="1">
    <citation type="submission" date="2018-08" db="EMBL/GenBank/DDBJ databases">
        <title>A genome reference for cultivated species of the human gut microbiota.</title>
        <authorList>
            <person name="Zou Y."/>
            <person name="Xue W."/>
            <person name="Luo G."/>
        </authorList>
    </citation>
    <scope>NUCLEOTIDE SEQUENCE [LARGE SCALE GENOMIC DNA]</scope>
    <source>
        <strain evidence="1 2">AF42-9</strain>
    </source>
</reference>
<dbReference type="AlphaFoldDB" id="A0A3R6MH26"/>
<proteinExistence type="predicted"/>
<dbReference type="Proteomes" id="UP000286598">
    <property type="component" value="Unassembled WGS sequence"/>
</dbReference>
<comment type="caution">
    <text evidence="1">The sequence shown here is derived from an EMBL/GenBank/DDBJ whole genome shotgun (WGS) entry which is preliminary data.</text>
</comment>
<sequence>MQQPQWKGVVSCGGWVADVLRNNPFVRNIIVVGASDELIAQIPDALREKVVFYSQSEIDHHRAWPSKAGYLIHEPVYISIDKDVLRKQDAVTDWSNGDMTLLQLQAVLRIIYAHERVIGVDITGECSASLDYLSELKSAAVDNRTNEELMRMICQHDCG</sequence>
<gene>
    <name evidence="1" type="ORF">DW060_12410</name>
</gene>